<dbReference type="PROSITE" id="PS51462">
    <property type="entry name" value="NUDIX"/>
    <property type="match status" value="1"/>
</dbReference>
<dbReference type="EMBL" id="VFQX01000019">
    <property type="protein sequence ID" value="KAF0980304.1"/>
    <property type="molecule type" value="Genomic_DNA"/>
</dbReference>
<dbReference type="OMA" id="QQYRRGC"/>
<dbReference type="OrthoDB" id="10249920at2759"/>
<evidence type="ECO:0000256" key="2">
    <source>
        <dbReference type="ARBA" id="ARBA00022801"/>
    </source>
</evidence>
<dbReference type="CDD" id="cd03424">
    <property type="entry name" value="NUDIX_ADPRase_Nudt5_UGPPase_Nudt14"/>
    <property type="match status" value="1"/>
</dbReference>
<keyword evidence="6" id="KW-1185">Reference proteome</keyword>
<dbReference type="GO" id="GO:0019693">
    <property type="term" value="P:ribose phosphate metabolic process"/>
    <property type="evidence" value="ECO:0007669"/>
    <property type="project" value="TreeGrafter"/>
</dbReference>
<dbReference type="PROSITE" id="PS00893">
    <property type="entry name" value="NUDIX_BOX"/>
    <property type="match status" value="1"/>
</dbReference>
<accession>A0A6A5C146</accession>
<comment type="cofactor">
    <cofactor evidence="1">
        <name>Mg(2+)</name>
        <dbReference type="ChEBI" id="CHEBI:18420"/>
    </cofactor>
</comment>
<dbReference type="RefSeq" id="XP_044565017.1">
    <property type="nucleotide sequence ID" value="XM_044704157.1"/>
</dbReference>
<reference evidence="5 6" key="1">
    <citation type="journal article" date="2019" name="Sci. Rep.">
        <title>Nanopore sequencing improves the draft genome of the human pathogenic amoeba Naegleria fowleri.</title>
        <authorList>
            <person name="Liechti N."/>
            <person name="Schurch N."/>
            <person name="Bruggmann R."/>
            <person name="Wittwer M."/>
        </authorList>
    </citation>
    <scope>NUCLEOTIDE SEQUENCE [LARGE SCALE GENOMIC DNA]</scope>
    <source>
        <strain evidence="5 6">ATCC 30894</strain>
    </source>
</reference>
<dbReference type="GO" id="GO:0016787">
    <property type="term" value="F:hydrolase activity"/>
    <property type="evidence" value="ECO:0007669"/>
    <property type="project" value="UniProtKB-KW"/>
</dbReference>
<keyword evidence="2" id="KW-0378">Hydrolase</keyword>
<dbReference type="Pfam" id="PF00293">
    <property type="entry name" value="NUDIX"/>
    <property type="match status" value="1"/>
</dbReference>
<dbReference type="Proteomes" id="UP000444721">
    <property type="component" value="Unassembled WGS sequence"/>
</dbReference>
<feature type="compositionally biased region" description="Low complexity" evidence="3">
    <location>
        <begin position="17"/>
        <end position="30"/>
    </location>
</feature>
<dbReference type="GO" id="GO:0005829">
    <property type="term" value="C:cytosol"/>
    <property type="evidence" value="ECO:0007669"/>
    <property type="project" value="TreeGrafter"/>
</dbReference>
<proteinExistence type="predicted"/>
<dbReference type="VEuPathDB" id="AmoebaDB:NfTy_028360"/>
<dbReference type="InterPro" id="IPR015797">
    <property type="entry name" value="NUDIX_hydrolase-like_dom_sf"/>
</dbReference>
<dbReference type="VEuPathDB" id="AmoebaDB:NF0019470"/>
<dbReference type="AlphaFoldDB" id="A0A6A5C146"/>
<evidence type="ECO:0000256" key="3">
    <source>
        <dbReference type="SAM" id="MobiDB-lite"/>
    </source>
</evidence>
<evidence type="ECO:0000256" key="1">
    <source>
        <dbReference type="ARBA" id="ARBA00001946"/>
    </source>
</evidence>
<dbReference type="SUPFAM" id="SSF55811">
    <property type="entry name" value="Nudix"/>
    <property type="match status" value="1"/>
</dbReference>
<dbReference type="InterPro" id="IPR000086">
    <property type="entry name" value="NUDIX_hydrolase_dom"/>
</dbReference>
<protein>
    <recommendedName>
        <fullName evidence="4">Nudix hydrolase domain-containing protein</fullName>
    </recommendedName>
</protein>
<evidence type="ECO:0000259" key="4">
    <source>
        <dbReference type="PROSITE" id="PS51462"/>
    </source>
</evidence>
<feature type="domain" description="Nudix hydrolase" evidence="4">
    <location>
        <begin position="73"/>
        <end position="210"/>
    </location>
</feature>
<dbReference type="Gene3D" id="3.90.79.10">
    <property type="entry name" value="Nucleoside Triphosphate Pyrophosphohydrolase"/>
    <property type="match status" value="1"/>
</dbReference>
<evidence type="ECO:0000313" key="5">
    <source>
        <dbReference type="EMBL" id="KAF0980304.1"/>
    </source>
</evidence>
<dbReference type="PANTHER" id="PTHR11839">
    <property type="entry name" value="UDP/ADP-SUGAR PYROPHOSPHATASE"/>
    <property type="match status" value="1"/>
</dbReference>
<sequence length="236" mass="26889">MITSKQDSQSTTNVAQSDNNNHSSNTPSSSMPTVDSWKLLEQRPVVESKWVSVYSERLDIGNGIIIDPFYSIRYQNWCLVIAITPSKHVLINQQYRRGCNCIAREFVTGAREENEEPKEAALRELLEETGYELLNGDVDKDVIQLGSPLYEDANRNSCVCHAFLAMVKEEPTHKQDLDPYEQIIVSKVSLSQVRRWCDDGTIKSGMHITMFFRCLSMLHRMEIVDATPIMLGEEDL</sequence>
<dbReference type="GO" id="GO:0006753">
    <property type="term" value="P:nucleoside phosphate metabolic process"/>
    <property type="evidence" value="ECO:0007669"/>
    <property type="project" value="TreeGrafter"/>
</dbReference>
<comment type="caution">
    <text evidence="5">The sequence shown here is derived from an EMBL/GenBank/DDBJ whole genome shotgun (WGS) entry which is preliminary data.</text>
</comment>
<feature type="region of interest" description="Disordered" evidence="3">
    <location>
        <begin position="1"/>
        <end position="33"/>
    </location>
</feature>
<dbReference type="InterPro" id="IPR020084">
    <property type="entry name" value="NUDIX_hydrolase_CS"/>
</dbReference>
<evidence type="ECO:0000313" key="6">
    <source>
        <dbReference type="Proteomes" id="UP000444721"/>
    </source>
</evidence>
<name>A0A6A5C146_NAEFO</name>
<dbReference type="VEuPathDB" id="AmoebaDB:FDP41_013518"/>
<dbReference type="PANTHER" id="PTHR11839:SF18">
    <property type="entry name" value="NUDIX HYDROLASE DOMAIN-CONTAINING PROTEIN"/>
    <property type="match status" value="1"/>
</dbReference>
<dbReference type="GeneID" id="68120733"/>
<feature type="compositionally biased region" description="Polar residues" evidence="3">
    <location>
        <begin position="1"/>
        <end position="16"/>
    </location>
</feature>
<gene>
    <name evidence="5" type="ORF">FDP41_013518</name>
</gene>
<organism evidence="5 6">
    <name type="scientific">Naegleria fowleri</name>
    <name type="common">Brain eating amoeba</name>
    <dbReference type="NCBI Taxonomy" id="5763"/>
    <lineage>
        <taxon>Eukaryota</taxon>
        <taxon>Discoba</taxon>
        <taxon>Heterolobosea</taxon>
        <taxon>Tetramitia</taxon>
        <taxon>Eutetramitia</taxon>
        <taxon>Vahlkampfiidae</taxon>
        <taxon>Naegleria</taxon>
    </lineage>
</organism>